<keyword evidence="2" id="KW-1185">Reference proteome</keyword>
<dbReference type="Proteomes" id="UP000400981">
    <property type="component" value="Unassembled WGS sequence"/>
</dbReference>
<evidence type="ECO:0000313" key="2">
    <source>
        <dbReference type="Proteomes" id="UP000400981"/>
    </source>
</evidence>
<dbReference type="Pfam" id="PF03988">
    <property type="entry name" value="DUF347"/>
    <property type="match status" value="1"/>
</dbReference>
<evidence type="ECO:0000313" key="1">
    <source>
        <dbReference type="EMBL" id="VVE46643.1"/>
    </source>
</evidence>
<sequence length="44" mass="4600">MNETVQKSLSKVPEVTLLFWVIKIAATTLGETGGDAVSGAAPRI</sequence>
<proteinExistence type="predicted"/>
<protein>
    <submittedName>
        <fullName evidence="1">Membrane protein</fullName>
    </submittedName>
</protein>
<organism evidence="1 2">
    <name type="scientific">Pandoraea eparura</name>
    <dbReference type="NCBI Taxonomy" id="2508291"/>
    <lineage>
        <taxon>Bacteria</taxon>
        <taxon>Pseudomonadati</taxon>
        <taxon>Pseudomonadota</taxon>
        <taxon>Betaproteobacteria</taxon>
        <taxon>Burkholderiales</taxon>
        <taxon>Burkholderiaceae</taxon>
        <taxon>Pandoraea</taxon>
    </lineage>
</organism>
<dbReference type="AlphaFoldDB" id="A0A5E4YEY0"/>
<accession>A0A5E4YEY0</accession>
<reference evidence="1 2" key="1">
    <citation type="submission" date="2019-08" db="EMBL/GenBank/DDBJ databases">
        <authorList>
            <person name="Peeters C."/>
        </authorList>
    </citation>
    <scope>NUCLEOTIDE SEQUENCE [LARGE SCALE GENOMIC DNA]</scope>
    <source>
        <strain evidence="1 2">LMG 31012</strain>
    </source>
</reference>
<name>A0A5E4YEY0_9BURK</name>
<dbReference type="InterPro" id="IPR007136">
    <property type="entry name" value="DUF347"/>
</dbReference>
<gene>
    <name evidence="1" type="ORF">PEP31012_04472</name>
</gene>
<dbReference type="EMBL" id="CABPSH010000018">
    <property type="protein sequence ID" value="VVE46643.1"/>
    <property type="molecule type" value="Genomic_DNA"/>
</dbReference>